<gene>
    <name evidence="3" type="ORF">JEQ12_011421</name>
</gene>
<feature type="coiled-coil region" evidence="1">
    <location>
        <begin position="27"/>
        <end position="54"/>
    </location>
</feature>
<evidence type="ECO:0000256" key="1">
    <source>
        <dbReference type="SAM" id="Coils"/>
    </source>
</evidence>
<dbReference type="EMBL" id="JAEMGP010000021">
    <property type="protein sequence ID" value="KAG5196735.1"/>
    <property type="molecule type" value="Genomic_DNA"/>
</dbReference>
<evidence type="ECO:0000313" key="4">
    <source>
        <dbReference type="Proteomes" id="UP000664991"/>
    </source>
</evidence>
<protein>
    <submittedName>
        <fullName evidence="3">Uncharacterized protein</fullName>
    </submittedName>
</protein>
<name>A0A836CS01_SHEEP</name>
<dbReference type="Proteomes" id="UP000664991">
    <property type="component" value="Chromosome 21"/>
</dbReference>
<evidence type="ECO:0000313" key="3">
    <source>
        <dbReference type="EMBL" id="KAG5196735.1"/>
    </source>
</evidence>
<dbReference type="InterPro" id="IPR052877">
    <property type="entry name" value="Lamin_tail_domain"/>
</dbReference>
<keyword evidence="1" id="KW-0175">Coiled coil</keyword>
<evidence type="ECO:0000256" key="2">
    <source>
        <dbReference type="SAM" id="MobiDB-lite"/>
    </source>
</evidence>
<dbReference type="PANTHER" id="PTHR19956">
    <property type="entry name" value="LAMIN TAIL DOMAIN-CONTAINING PROTEIN 2"/>
    <property type="match status" value="1"/>
</dbReference>
<dbReference type="PANTHER" id="PTHR19956:SF5">
    <property type="entry name" value="LAMIN TAIL DOMAIN-CONTAINING PROTEIN 2"/>
    <property type="match status" value="1"/>
</dbReference>
<accession>A0A836CS01</accession>
<organism evidence="3 4">
    <name type="scientific">Ovis aries</name>
    <name type="common">Sheep</name>
    <dbReference type="NCBI Taxonomy" id="9940"/>
    <lineage>
        <taxon>Eukaryota</taxon>
        <taxon>Metazoa</taxon>
        <taxon>Chordata</taxon>
        <taxon>Craniata</taxon>
        <taxon>Vertebrata</taxon>
        <taxon>Euteleostomi</taxon>
        <taxon>Mammalia</taxon>
        <taxon>Eutheria</taxon>
        <taxon>Laurasiatheria</taxon>
        <taxon>Artiodactyla</taxon>
        <taxon>Ruminantia</taxon>
        <taxon>Pecora</taxon>
        <taxon>Bovidae</taxon>
        <taxon>Caprinae</taxon>
        <taxon>Ovis</taxon>
    </lineage>
</organism>
<dbReference type="GO" id="GO:0030527">
    <property type="term" value="F:structural constituent of chromatin"/>
    <property type="evidence" value="ECO:0007669"/>
    <property type="project" value="TreeGrafter"/>
</dbReference>
<feature type="region of interest" description="Disordered" evidence="2">
    <location>
        <begin position="1"/>
        <end position="24"/>
    </location>
</feature>
<proteinExistence type="predicted"/>
<dbReference type="AlphaFoldDB" id="A0A836CS01"/>
<sequence>MAPKSCQEAEDAEEEALPSLVDREPEKKLLEERLQQTGDALQQLEAELQAFQKSCLLQLAHSSWVGRVLRSSTGSVEVVTAETLMDLSDFSENDQAPAAGEGFRLEDVDWNSIAHRYPNLFTNLESNSDQK</sequence>
<dbReference type="GO" id="GO:0005638">
    <property type="term" value="C:lamin filament"/>
    <property type="evidence" value="ECO:0007669"/>
    <property type="project" value="TreeGrafter"/>
</dbReference>
<reference evidence="3 4" key="1">
    <citation type="submission" date="2020-12" db="EMBL/GenBank/DDBJ databases">
        <title>De novo assembly of Tibetan sheep genome.</title>
        <authorList>
            <person name="Li X."/>
        </authorList>
    </citation>
    <scope>NUCLEOTIDE SEQUENCE [LARGE SCALE GENOMIC DNA]</scope>
    <source>
        <tissue evidence="3">Heart</tissue>
    </source>
</reference>
<comment type="caution">
    <text evidence="3">The sequence shown here is derived from an EMBL/GenBank/DDBJ whole genome shotgun (WGS) entry which is preliminary data.</text>
</comment>